<evidence type="ECO:0000256" key="1">
    <source>
        <dbReference type="SAM" id="Phobius"/>
    </source>
</evidence>
<feature type="non-terminal residue" evidence="2">
    <location>
        <position position="103"/>
    </location>
</feature>
<feature type="non-terminal residue" evidence="2">
    <location>
        <position position="1"/>
    </location>
</feature>
<dbReference type="AlphaFoldDB" id="A0AAD8ELE4"/>
<keyword evidence="1" id="KW-0472">Membrane</keyword>
<accession>A0AAD8ELE4</accession>
<organism evidence="2 3">
    <name type="scientific">Diploptera punctata</name>
    <name type="common">Pacific beetle cockroach</name>
    <dbReference type="NCBI Taxonomy" id="6984"/>
    <lineage>
        <taxon>Eukaryota</taxon>
        <taxon>Metazoa</taxon>
        <taxon>Ecdysozoa</taxon>
        <taxon>Arthropoda</taxon>
        <taxon>Hexapoda</taxon>
        <taxon>Insecta</taxon>
        <taxon>Pterygota</taxon>
        <taxon>Neoptera</taxon>
        <taxon>Polyneoptera</taxon>
        <taxon>Dictyoptera</taxon>
        <taxon>Blattodea</taxon>
        <taxon>Blaberoidea</taxon>
        <taxon>Blaberidae</taxon>
        <taxon>Diplopterinae</taxon>
        <taxon>Diploptera</taxon>
    </lineage>
</organism>
<feature type="transmembrane region" description="Helical" evidence="1">
    <location>
        <begin position="72"/>
        <end position="94"/>
    </location>
</feature>
<keyword evidence="1" id="KW-0812">Transmembrane</keyword>
<proteinExistence type="predicted"/>
<reference evidence="2" key="2">
    <citation type="submission" date="2023-05" db="EMBL/GenBank/DDBJ databases">
        <authorList>
            <person name="Fouks B."/>
        </authorList>
    </citation>
    <scope>NUCLEOTIDE SEQUENCE</scope>
    <source>
        <strain evidence="2">Stay&amp;Tobe</strain>
        <tissue evidence="2">Testes</tissue>
    </source>
</reference>
<dbReference type="EMBL" id="JASPKZ010003066">
    <property type="protein sequence ID" value="KAJ9594164.1"/>
    <property type="molecule type" value="Genomic_DNA"/>
</dbReference>
<reference evidence="2" key="1">
    <citation type="journal article" date="2023" name="IScience">
        <title>Live-bearing cockroach genome reveals convergent evolutionary mechanisms linked to viviparity in insects and beyond.</title>
        <authorList>
            <person name="Fouks B."/>
            <person name="Harrison M.C."/>
            <person name="Mikhailova A.A."/>
            <person name="Marchal E."/>
            <person name="English S."/>
            <person name="Carruthers M."/>
            <person name="Jennings E.C."/>
            <person name="Chiamaka E.L."/>
            <person name="Frigard R.A."/>
            <person name="Pippel M."/>
            <person name="Attardo G.M."/>
            <person name="Benoit J.B."/>
            <person name="Bornberg-Bauer E."/>
            <person name="Tobe S.S."/>
        </authorList>
    </citation>
    <scope>NUCLEOTIDE SEQUENCE</scope>
    <source>
        <strain evidence="2">Stay&amp;Tobe</strain>
    </source>
</reference>
<protein>
    <submittedName>
        <fullName evidence="2">Uncharacterized protein</fullName>
    </submittedName>
</protein>
<comment type="caution">
    <text evidence="2">The sequence shown here is derived from an EMBL/GenBank/DDBJ whole genome shotgun (WGS) entry which is preliminary data.</text>
</comment>
<sequence>FGMGLLVRIQLHNYSGTCNVELQFSIGTSLPFSTDIMTTGFSLESPSVTLPSGVDLMNFEISVPLCKCQNSFLFFLVYFIAVFTTNLINSRFFYYLGMIIRLR</sequence>
<keyword evidence="3" id="KW-1185">Reference proteome</keyword>
<name>A0AAD8ELE4_DIPPU</name>
<evidence type="ECO:0000313" key="2">
    <source>
        <dbReference type="EMBL" id="KAJ9594164.1"/>
    </source>
</evidence>
<keyword evidence="1" id="KW-1133">Transmembrane helix</keyword>
<gene>
    <name evidence="2" type="ORF">L9F63_014420</name>
</gene>
<evidence type="ECO:0000313" key="3">
    <source>
        <dbReference type="Proteomes" id="UP001233999"/>
    </source>
</evidence>
<dbReference type="Proteomes" id="UP001233999">
    <property type="component" value="Unassembled WGS sequence"/>
</dbReference>